<dbReference type="InterPro" id="IPR048469">
    <property type="entry name" value="YchJ-like_M"/>
</dbReference>
<evidence type="ECO:0000313" key="4">
    <source>
        <dbReference type="Proteomes" id="UP000560069"/>
    </source>
</evidence>
<dbReference type="AlphaFoldDB" id="A0A7Z0E825"/>
<gene>
    <name evidence="3" type="ORF">HNR11_001331</name>
</gene>
<proteinExistence type="predicted"/>
<name>A0A7Z0E825_9MICC</name>
<dbReference type="SUPFAM" id="SSF54427">
    <property type="entry name" value="NTF2-like"/>
    <property type="match status" value="1"/>
</dbReference>
<organism evidence="3 4">
    <name type="scientific">Nesterenkonia sandarakina</name>
    <dbReference type="NCBI Taxonomy" id="272918"/>
    <lineage>
        <taxon>Bacteria</taxon>
        <taxon>Bacillati</taxon>
        <taxon>Actinomycetota</taxon>
        <taxon>Actinomycetes</taxon>
        <taxon>Micrococcales</taxon>
        <taxon>Micrococcaceae</taxon>
        <taxon>Nesterenkonia</taxon>
    </lineage>
</organism>
<feature type="region of interest" description="Disordered" evidence="1">
    <location>
        <begin position="1"/>
        <end position="23"/>
    </location>
</feature>
<dbReference type="Pfam" id="PF17775">
    <property type="entry name" value="YchJ_M-like"/>
    <property type="match status" value="1"/>
</dbReference>
<dbReference type="Gene3D" id="3.10.450.50">
    <property type="match status" value="1"/>
</dbReference>
<dbReference type="InterPro" id="IPR032710">
    <property type="entry name" value="NTF2-like_dom_sf"/>
</dbReference>
<keyword evidence="4" id="KW-1185">Reference proteome</keyword>
<sequence>MTQNPRFPPGAGQPDAEQPDPARRCPCGSGENYAGCCARFHQGAPAPTAEALMRSRYSANALLGEDPAFFAAYLHRTWAAETRPALGDLTAPGPVWRGLRIVDTTAGGPFHDTGSVEFVASYQDDAGPEPRRAGAAPVRGRLHELSRFRRESGQWLYVDGDLS</sequence>
<dbReference type="Proteomes" id="UP000560069">
    <property type="component" value="Unassembled WGS sequence"/>
</dbReference>
<comment type="caution">
    <text evidence="3">The sequence shown here is derived from an EMBL/GenBank/DDBJ whole genome shotgun (WGS) entry which is preliminary data.</text>
</comment>
<dbReference type="EMBL" id="JACCFQ010000001">
    <property type="protein sequence ID" value="NYJ16797.1"/>
    <property type="molecule type" value="Genomic_DNA"/>
</dbReference>
<protein>
    <submittedName>
        <fullName evidence="3">SEC-C motif-containing protein</fullName>
    </submittedName>
</protein>
<feature type="domain" description="YchJ-like middle NTF2-like" evidence="2">
    <location>
        <begin position="48"/>
        <end position="160"/>
    </location>
</feature>
<dbReference type="RefSeq" id="WP_179441658.1">
    <property type="nucleotide sequence ID" value="NZ_BAAALK010000002.1"/>
</dbReference>
<evidence type="ECO:0000256" key="1">
    <source>
        <dbReference type="SAM" id="MobiDB-lite"/>
    </source>
</evidence>
<reference evidence="3 4" key="1">
    <citation type="submission" date="2020-07" db="EMBL/GenBank/DDBJ databases">
        <title>Sequencing the genomes of 1000 actinobacteria strains.</title>
        <authorList>
            <person name="Klenk H.-P."/>
        </authorList>
    </citation>
    <scope>NUCLEOTIDE SEQUENCE [LARGE SCALE GENOMIC DNA]</scope>
    <source>
        <strain evidence="3 4">DSM 15664</strain>
    </source>
</reference>
<accession>A0A7Z0E825</accession>
<evidence type="ECO:0000259" key="2">
    <source>
        <dbReference type="Pfam" id="PF17775"/>
    </source>
</evidence>
<evidence type="ECO:0000313" key="3">
    <source>
        <dbReference type="EMBL" id="NYJ16797.1"/>
    </source>
</evidence>